<dbReference type="InterPro" id="IPR012373">
    <property type="entry name" value="Ferrdict_sens_TM"/>
</dbReference>
<dbReference type="Gene3D" id="2.60.120.1440">
    <property type="match status" value="1"/>
</dbReference>
<feature type="domain" description="Protein FecR C-terminal" evidence="2">
    <location>
        <begin position="231"/>
        <end position="296"/>
    </location>
</feature>
<feature type="domain" description="FecR protein" evidence="1">
    <location>
        <begin position="98"/>
        <end position="188"/>
    </location>
</feature>
<dbReference type="InterPro" id="IPR032508">
    <property type="entry name" value="FecR_C"/>
</dbReference>
<dbReference type="InterPro" id="IPR006860">
    <property type="entry name" value="FecR"/>
</dbReference>
<dbReference type="PANTHER" id="PTHR30273:SF2">
    <property type="entry name" value="PROTEIN FECR"/>
    <property type="match status" value="1"/>
</dbReference>
<dbReference type="PATRIC" id="fig|1382798.3.peg.3387"/>
<dbReference type="STRING" id="1382798.PK35_10180"/>
<accession>A0A0D7W0G0</accession>
<dbReference type="Proteomes" id="UP000032361">
    <property type="component" value="Unassembled WGS sequence"/>
</dbReference>
<gene>
    <name evidence="3" type="ORF">PK35_10180</name>
</gene>
<organism evidence="3 4">
    <name type="scientific">Neotamlana nanhaiensis</name>
    <dbReference type="NCBI Taxonomy" id="1382798"/>
    <lineage>
        <taxon>Bacteria</taxon>
        <taxon>Pseudomonadati</taxon>
        <taxon>Bacteroidota</taxon>
        <taxon>Flavobacteriia</taxon>
        <taxon>Flavobacteriales</taxon>
        <taxon>Flavobacteriaceae</taxon>
        <taxon>Neotamlana</taxon>
    </lineage>
</organism>
<protein>
    <submittedName>
        <fullName evidence="3">Anti-sigma factor</fullName>
    </submittedName>
</protein>
<dbReference type="PIRSF" id="PIRSF018266">
    <property type="entry name" value="FecR"/>
    <property type="match status" value="1"/>
</dbReference>
<name>A0A0D7W0G0_9FLAO</name>
<dbReference type="Pfam" id="PF16344">
    <property type="entry name" value="FecR_C"/>
    <property type="match status" value="1"/>
</dbReference>
<proteinExistence type="predicted"/>
<comment type="caution">
    <text evidence="3">The sequence shown here is derived from an EMBL/GenBank/DDBJ whole genome shotgun (WGS) entry which is preliminary data.</text>
</comment>
<dbReference type="EMBL" id="JTDV01000008">
    <property type="protein sequence ID" value="KJD32630.1"/>
    <property type="molecule type" value="Genomic_DNA"/>
</dbReference>
<dbReference type="AlphaFoldDB" id="A0A0D7W0G0"/>
<dbReference type="Pfam" id="PF04773">
    <property type="entry name" value="FecR"/>
    <property type="match status" value="1"/>
</dbReference>
<evidence type="ECO:0000313" key="4">
    <source>
        <dbReference type="Proteomes" id="UP000032361"/>
    </source>
</evidence>
<reference evidence="3 4" key="1">
    <citation type="journal article" date="2015" name="Antonie Van Leeuwenhoek">
        <title>Tamlana nanhaiensis sp. nov., isolated from surface seawater collected from the South China Sea.</title>
        <authorList>
            <person name="Liu X."/>
            <person name="Lai Q."/>
            <person name="Du Y."/>
            <person name="Li G."/>
            <person name="Sun F."/>
            <person name="Shao Z."/>
        </authorList>
    </citation>
    <scope>NUCLEOTIDE SEQUENCE [LARGE SCALE GENOMIC DNA]</scope>
    <source>
        <strain evidence="3 4">FHC16</strain>
    </source>
</reference>
<evidence type="ECO:0000313" key="3">
    <source>
        <dbReference type="EMBL" id="KJD32630.1"/>
    </source>
</evidence>
<dbReference type="PANTHER" id="PTHR30273">
    <property type="entry name" value="PERIPLASMIC SIGNAL SENSOR AND SIGMA FACTOR ACTIVATOR FECR-RELATED"/>
    <property type="match status" value="1"/>
</dbReference>
<evidence type="ECO:0000259" key="1">
    <source>
        <dbReference type="Pfam" id="PF04773"/>
    </source>
</evidence>
<dbReference type="GO" id="GO:0016989">
    <property type="term" value="F:sigma factor antagonist activity"/>
    <property type="evidence" value="ECO:0007669"/>
    <property type="project" value="TreeGrafter"/>
</dbReference>
<keyword evidence="4" id="KW-1185">Reference proteome</keyword>
<dbReference type="Gene3D" id="3.55.50.30">
    <property type="match status" value="1"/>
</dbReference>
<dbReference type="OrthoDB" id="1097347at2"/>
<sequence length="299" mass="34216">MDRETLISKWLDNNLNPVELEAFKQLEDYDDLVKLNQNLQHFEADDFNTSEALNNVLSAIKTKKPAPKNQWLKPFLRVAAILAVCFSLYYYTTTLNTTIETAFAEKTTIELPDNSSVSLNAKSVLEYNKSRWNTNREVSLQGEAFFKVAKGSSFSVNTSQGVVTVYGTQFNVKQRNNYFEVICYEGLVGVTHNAKETKLKPGDSFLIIDGKSIAKEKENRPTPSWLNNESSFKSMPYKTVLTEFERQYNVHIKLINIDDNQRFTGSFTHNNLEVALKSITLPLHLTYTKQNQTITLKRE</sequence>
<evidence type="ECO:0000259" key="2">
    <source>
        <dbReference type="Pfam" id="PF16344"/>
    </source>
</evidence>